<name>A0A7Y2E7B0_UNCEI</name>
<dbReference type="SUPFAM" id="SSF52540">
    <property type="entry name" value="P-loop containing nucleoside triphosphate hydrolases"/>
    <property type="match status" value="1"/>
</dbReference>
<dbReference type="GO" id="GO:0005737">
    <property type="term" value="C:cytoplasm"/>
    <property type="evidence" value="ECO:0007669"/>
    <property type="project" value="TreeGrafter"/>
</dbReference>
<dbReference type="GO" id="GO:0016887">
    <property type="term" value="F:ATP hydrolysis activity"/>
    <property type="evidence" value="ECO:0007669"/>
    <property type="project" value="TreeGrafter"/>
</dbReference>
<dbReference type="InterPro" id="IPR050130">
    <property type="entry name" value="ClpA_ClpB"/>
</dbReference>
<dbReference type="PANTHER" id="PTHR11638:SF18">
    <property type="entry name" value="HEAT SHOCK PROTEIN 104"/>
    <property type="match status" value="1"/>
</dbReference>
<organism evidence="5 6">
    <name type="scientific">Eiseniibacteriota bacterium</name>
    <dbReference type="NCBI Taxonomy" id="2212470"/>
    <lineage>
        <taxon>Bacteria</taxon>
        <taxon>Candidatus Eiseniibacteriota</taxon>
    </lineage>
</organism>
<dbReference type="GO" id="GO:0005524">
    <property type="term" value="F:ATP binding"/>
    <property type="evidence" value="ECO:0007669"/>
    <property type="project" value="UniProtKB-KW"/>
</dbReference>
<dbReference type="Proteomes" id="UP000547674">
    <property type="component" value="Unassembled WGS sequence"/>
</dbReference>
<dbReference type="GO" id="GO:0034605">
    <property type="term" value="P:cellular response to heat"/>
    <property type="evidence" value="ECO:0007669"/>
    <property type="project" value="TreeGrafter"/>
</dbReference>
<proteinExistence type="predicted"/>
<dbReference type="Gene3D" id="1.10.1780.10">
    <property type="entry name" value="Clp, N-terminal domain"/>
    <property type="match status" value="1"/>
</dbReference>
<comment type="caution">
    <text evidence="5">The sequence shown here is derived from an EMBL/GenBank/DDBJ whole genome shotgun (WGS) entry which is preliminary data.</text>
</comment>
<dbReference type="InterPro" id="IPR036628">
    <property type="entry name" value="Clp_N_dom_sf"/>
</dbReference>
<feature type="domain" description="Clp R" evidence="4">
    <location>
        <begin position="2"/>
        <end position="145"/>
    </location>
</feature>
<dbReference type="Pfam" id="PF02861">
    <property type="entry name" value="Clp_N"/>
    <property type="match status" value="1"/>
</dbReference>
<accession>A0A7Y2E7B0</accession>
<dbReference type="PANTHER" id="PTHR11638">
    <property type="entry name" value="ATP-DEPENDENT CLP PROTEASE"/>
    <property type="match status" value="1"/>
</dbReference>
<sequence length="240" mass="26540">MQDKFTERVRKVMYLAREEAGRLQHDYIGTEHLLLGLIREGEGIAANVLTNLGLDLEVIRQTVESMVAAPGSTLTLGEIPFTPKAKRVLELAIEEARQLGHNYVGTEHLLLGLIREGEGVAARVLQELGVDRKKVRDETLKLLGGPPAGKAQEEEKSETPALNQFGRDLTQLARELKLDPIIGREDEIERVVQVLCRRKKNNPVLIGEPGVGKTAIAEGLAQRIVEARIPEILSDKRIVT</sequence>
<dbReference type="CDD" id="cd00009">
    <property type="entry name" value="AAA"/>
    <property type="match status" value="1"/>
</dbReference>
<dbReference type="AlphaFoldDB" id="A0A7Y2E7B0"/>
<evidence type="ECO:0000256" key="2">
    <source>
        <dbReference type="ARBA" id="ARBA00022840"/>
    </source>
</evidence>
<dbReference type="InterPro" id="IPR027417">
    <property type="entry name" value="P-loop_NTPase"/>
</dbReference>
<evidence type="ECO:0000256" key="1">
    <source>
        <dbReference type="ARBA" id="ARBA00022741"/>
    </source>
</evidence>
<dbReference type="PROSITE" id="PS51903">
    <property type="entry name" value="CLP_R"/>
    <property type="match status" value="1"/>
</dbReference>
<keyword evidence="1" id="KW-0547">Nucleotide-binding</keyword>
<dbReference type="InterPro" id="IPR004176">
    <property type="entry name" value="Clp_R_N"/>
</dbReference>
<evidence type="ECO:0000256" key="3">
    <source>
        <dbReference type="PROSITE-ProRule" id="PRU01251"/>
    </source>
</evidence>
<evidence type="ECO:0000259" key="4">
    <source>
        <dbReference type="PROSITE" id="PS51903"/>
    </source>
</evidence>
<feature type="non-terminal residue" evidence="5">
    <location>
        <position position="240"/>
    </location>
</feature>
<dbReference type="SUPFAM" id="SSF81923">
    <property type="entry name" value="Double Clp-N motif"/>
    <property type="match status" value="1"/>
</dbReference>
<protein>
    <recommendedName>
        <fullName evidence="4">Clp R domain-containing protein</fullName>
    </recommendedName>
</protein>
<reference evidence="5 6" key="1">
    <citation type="submission" date="2020-03" db="EMBL/GenBank/DDBJ databases">
        <title>Metabolic flexibility allows generalist bacteria to become dominant in a frequently disturbed ecosystem.</title>
        <authorList>
            <person name="Chen Y.-J."/>
            <person name="Leung P.M."/>
            <person name="Bay S.K."/>
            <person name="Hugenholtz P."/>
            <person name="Kessler A.J."/>
            <person name="Shelley G."/>
            <person name="Waite D.W."/>
            <person name="Cook P.L."/>
            <person name="Greening C."/>
        </authorList>
    </citation>
    <scope>NUCLEOTIDE SEQUENCE [LARGE SCALE GENOMIC DNA]</scope>
    <source>
        <strain evidence="5">SS_bin_28</strain>
    </source>
</reference>
<gene>
    <name evidence="5" type="ORF">HKN21_02815</name>
</gene>
<keyword evidence="2" id="KW-0067">ATP-binding</keyword>
<dbReference type="EMBL" id="JABDJR010000105">
    <property type="protein sequence ID" value="NNF05672.1"/>
    <property type="molecule type" value="Genomic_DNA"/>
</dbReference>
<evidence type="ECO:0000313" key="6">
    <source>
        <dbReference type="Proteomes" id="UP000547674"/>
    </source>
</evidence>
<keyword evidence="3" id="KW-0677">Repeat</keyword>
<evidence type="ECO:0000313" key="5">
    <source>
        <dbReference type="EMBL" id="NNF05672.1"/>
    </source>
</evidence>
<dbReference type="Gene3D" id="3.40.50.300">
    <property type="entry name" value="P-loop containing nucleotide triphosphate hydrolases"/>
    <property type="match status" value="1"/>
</dbReference>